<gene>
    <name evidence="5" type="ORF">SAMN04487935_3110</name>
</gene>
<dbReference type="SMART" id="SM00862">
    <property type="entry name" value="Trans_reg_C"/>
    <property type="match status" value="1"/>
</dbReference>
<evidence type="ECO:0000256" key="1">
    <source>
        <dbReference type="ARBA" id="ARBA00023125"/>
    </source>
</evidence>
<dbReference type="GO" id="GO:0000160">
    <property type="term" value="P:phosphorelay signal transduction system"/>
    <property type="evidence" value="ECO:0007669"/>
    <property type="project" value="InterPro"/>
</dbReference>
<dbReference type="GO" id="GO:0006355">
    <property type="term" value="P:regulation of DNA-templated transcription"/>
    <property type="evidence" value="ECO:0007669"/>
    <property type="project" value="InterPro"/>
</dbReference>
<dbReference type="CDD" id="cd00383">
    <property type="entry name" value="trans_reg_C"/>
    <property type="match status" value="1"/>
</dbReference>
<dbReference type="SUPFAM" id="SSF46894">
    <property type="entry name" value="C-terminal effector domain of the bipartite response regulators"/>
    <property type="match status" value="1"/>
</dbReference>
<accession>A0A1G9AYL9</accession>
<dbReference type="InterPro" id="IPR001867">
    <property type="entry name" value="OmpR/PhoB-type_DNA-bd"/>
</dbReference>
<keyword evidence="3" id="KW-1133">Transmembrane helix</keyword>
<dbReference type="Pfam" id="PF00486">
    <property type="entry name" value="Trans_reg_C"/>
    <property type="match status" value="1"/>
</dbReference>
<organism evidence="5 6">
    <name type="scientific">Flavobacterium noncentrifugens</name>
    <dbReference type="NCBI Taxonomy" id="1128970"/>
    <lineage>
        <taxon>Bacteria</taxon>
        <taxon>Pseudomonadati</taxon>
        <taxon>Bacteroidota</taxon>
        <taxon>Flavobacteriia</taxon>
        <taxon>Flavobacteriales</taxon>
        <taxon>Flavobacteriaceae</taxon>
        <taxon>Flavobacterium</taxon>
    </lineage>
</organism>
<dbReference type="AlphaFoldDB" id="A0A1G9AYL9"/>
<name>A0A1G9AYL9_9FLAO</name>
<evidence type="ECO:0000259" key="4">
    <source>
        <dbReference type="PROSITE" id="PS51755"/>
    </source>
</evidence>
<feature type="DNA-binding region" description="OmpR/PhoB-type" evidence="2">
    <location>
        <begin position="188"/>
        <end position="285"/>
    </location>
</feature>
<feature type="transmembrane region" description="Helical" evidence="3">
    <location>
        <begin position="5"/>
        <end position="22"/>
    </location>
</feature>
<dbReference type="PROSITE" id="PS51755">
    <property type="entry name" value="OMPR_PHOB"/>
    <property type="match status" value="1"/>
</dbReference>
<keyword evidence="1 2" id="KW-0238">DNA-binding</keyword>
<keyword evidence="3" id="KW-0812">Transmembrane</keyword>
<feature type="transmembrane region" description="Helical" evidence="3">
    <location>
        <begin position="155"/>
        <end position="174"/>
    </location>
</feature>
<evidence type="ECO:0000256" key="3">
    <source>
        <dbReference type="SAM" id="Phobius"/>
    </source>
</evidence>
<dbReference type="OrthoDB" id="7556122at2"/>
<dbReference type="GO" id="GO:0003677">
    <property type="term" value="F:DNA binding"/>
    <property type="evidence" value="ECO:0007669"/>
    <property type="project" value="UniProtKB-UniRule"/>
</dbReference>
<keyword evidence="3" id="KW-0472">Membrane</keyword>
<dbReference type="InterPro" id="IPR036388">
    <property type="entry name" value="WH-like_DNA-bd_sf"/>
</dbReference>
<evidence type="ECO:0000313" key="6">
    <source>
        <dbReference type="Proteomes" id="UP000199580"/>
    </source>
</evidence>
<keyword evidence="6" id="KW-1185">Reference proteome</keyword>
<evidence type="ECO:0000313" key="5">
    <source>
        <dbReference type="EMBL" id="SDK32429.1"/>
    </source>
</evidence>
<dbReference type="InterPro" id="IPR016032">
    <property type="entry name" value="Sig_transdc_resp-reg_C-effctor"/>
</dbReference>
<feature type="domain" description="OmpR/PhoB-type" evidence="4">
    <location>
        <begin position="188"/>
        <end position="285"/>
    </location>
</feature>
<dbReference type="EMBL" id="FNEZ01000005">
    <property type="protein sequence ID" value="SDK32429.1"/>
    <property type="molecule type" value="Genomic_DNA"/>
</dbReference>
<dbReference type="RefSeq" id="WP_091397534.1">
    <property type="nucleotide sequence ID" value="NZ_BKAI01000007.1"/>
</dbReference>
<proteinExistence type="predicted"/>
<dbReference type="Proteomes" id="UP000199580">
    <property type="component" value="Unassembled WGS sequence"/>
</dbReference>
<reference evidence="5 6" key="1">
    <citation type="submission" date="2016-10" db="EMBL/GenBank/DDBJ databases">
        <authorList>
            <person name="de Groot N.N."/>
        </authorList>
    </citation>
    <scope>NUCLEOTIDE SEQUENCE [LARGE SCALE GENOMIC DNA]</scope>
    <source>
        <strain evidence="5 6">CGMCC 1.10076</strain>
    </source>
</reference>
<evidence type="ECO:0000256" key="2">
    <source>
        <dbReference type="PROSITE-ProRule" id="PRU01091"/>
    </source>
</evidence>
<sequence>MKIRYAFFLFAVFLLGGFYFLIKTKNKADYNLAKREIEIRKIGDAILLQAGDSTSRVLPVKKLSDKSYELQFEKKFAIEPNALVAIIRKTFAESNDTDYIVNVLDCDHHEVVYGYDVSNRETKTATPCLGRNLPYGCYMVYIKFRETAPDLKKEAVSISLLAVILFFPLIVFHFRKKKMQPGKLINSNQTISIGAILFDVEKKHLITTEKTMNLTTKENRLLLIFAENPNETIDRSRLQKEIWEDDGIIVGRSLDVFISKLRKKLESDVSVQLINVHGKGYKLQIKSVVD</sequence>
<dbReference type="STRING" id="1128970.SAMN04487935_3110"/>
<dbReference type="Gene3D" id="1.10.10.10">
    <property type="entry name" value="Winged helix-like DNA-binding domain superfamily/Winged helix DNA-binding domain"/>
    <property type="match status" value="1"/>
</dbReference>
<protein>
    <submittedName>
        <fullName evidence="5">Transcriptional regulatory protein, C terminal</fullName>
    </submittedName>
</protein>